<dbReference type="OrthoDB" id="2683861at2759"/>
<protein>
    <submittedName>
        <fullName evidence="2">Uncharacterized protein</fullName>
    </submittedName>
</protein>
<feature type="region of interest" description="Disordered" evidence="1">
    <location>
        <begin position="92"/>
        <end position="116"/>
    </location>
</feature>
<gene>
    <name evidence="2" type="ORF">OH76DRAFT_1304272</name>
</gene>
<evidence type="ECO:0000256" key="1">
    <source>
        <dbReference type="SAM" id="MobiDB-lite"/>
    </source>
</evidence>
<dbReference type="AlphaFoldDB" id="A0A371CKW5"/>
<evidence type="ECO:0000313" key="3">
    <source>
        <dbReference type="Proteomes" id="UP000256964"/>
    </source>
</evidence>
<dbReference type="EMBL" id="KZ857531">
    <property type="protein sequence ID" value="RDX40923.1"/>
    <property type="molecule type" value="Genomic_DNA"/>
</dbReference>
<keyword evidence="3" id="KW-1185">Reference proteome</keyword>
<accession>A0A371CKW5</accession>
<organism evidence="2 3">
    <name type="scientific">Lentinus brumalis</name>
    <dbReference type="NCBI Taxonomy" id="2498619"/>
    <lineage>
        <taxon>Eukaryota</taxon>
        <taxon>Fungi</taxon>
        <taxon>Dikarya</taxon>
        <taxon>Basidiomycota</taxon>
        <taxon>Agaricomycotina</taxon>
        <taxon>Agaricomycetes</taxon>
        <taxon>Polyporales</taxon>
        <taxon>Polyporaceae</taxon>
        <taxon>Lentinus</taxon>
    </lineage>
</organism>
<feature type="non-terminal residue" evidence="2">
    <location>
        <position position="136"/>
    </location>
</feature>
<sequence length="136" mass="15790">PAWLKHAVDYLEDVEAGESWADLLEIWQELECSMGYPDGKTDVYSQKRLSAKGRPEELSRWINGGRNYDKLPIPDPLAPYVTRWKGWWQKMQPKPRRDSDVWPLPQTAPDNDDHWEPLRRGGCNGMFIAIIGLAIW</sequence>
<dbReference type="Proteomes" id="UP000256964">
    <property type="component" value="Unassembled WGS sequence"/>
</dbReference>
<evidence type="ECO:0000313" key="2">
    <source>
        <dbReference type="EMBL" id="RDX40923.1"/>
    </source>
</evidence>
<reference evidence="2 3" key="1">
    <citation type="journal article" date="2018" name="Biotechnol. Biofuels">
        <title>Integrative visual omics of the white-rot fungus Polyporus brumalis exposes the biotechnological potential of its oxidative enzymes for delignifying raw plant biomass.</title>
        <authorList>
            <person name="Miyauchi S."/>
            <person name="Rancon A."/>
            <person name="Drula E."/>
            <person name="Hage H."/>
            <person name="Chaduli D."/>
            <person name="Favel A."/>
            <person name="Grisel S."/>
            <person name="Henrissat B."/>
            <person name="Herpoel-Gimbert I."/>
            <person name="Ruiz-Duenas F.J."/>
            <person name="Chevret D."/>
            <person name="Hainaut M."/>
            <person name="Lin J."/>
            <person name="Wang M."/>
            <person name="Pangilinan J."/>
            <person name="Lipzen A."/>
            <person name="Lesage-Meessen L."/>
            <person name="Navarro D."/>
            <person name="Riley R."/>
            <person name="Grigoriev I.V."/>
            <person name="Zhou S."/>
            <person name="Raouche S."/>
            <person name="Rosso M.N."/>
        </authorList>
    </citation>
    <scope>NUCLEOTIDE SEQUENCE [LARGE SCALE GENOMIC DNA]</scope>
    <source>
        <strain evidence="2 3">BRFM 1820</strain>
    </source>
</reference>
<name>A0A371CKW5_9APHY</name>
<feature type="non-terminal residue" evidence="2">
    <location>
        <position position="1"/>
    </location>
</feature>
<proteinExistence type="predicted"/>